<dbReference type="AlphaFoldDB" id="A0A9Q8WAG6"/>
<dbReference type="Proteomes" id="UP000830671">
    <property type="component" value="Chromosome 10"/>
</dbReference>
<keyword evidence="3" id="KW-1185">Reference proteome</keyword>
<evidence type="ECO:0000313" key="3">
    <source>
        <dbReference type="Proteomes" id="UP000830671"/>
    </source>
</evidence>
<name>A0A9Q8WAG6_9PEZI</name>
<dbReference type="RefSeq" id="XP_049137669.1">
    <property type="nucleotide sequence ID" value="XM_049296445.1"/>
</dbReference>
<gene>
    <name evidence="2" type="ORF">CLUP02_17537</name>
</gene>
<dbReference type="EMBL" id="CP019472">
    <property type="protein sequence ID" value="UQC76026.1"/>
    <property type="molecule type" value="Genomic_DNA"/>
</dbReference>
<proteinExistence type="predicted"/>
<evidence type="ECO:0000313" key="2">
    <source>
        <dbReference type="EMBL" id="UQC76026.1"/>
    </source>
</evidence>
<sequence>MLHEEQNNRLPGEEKVETFFPGIPRGSNRNNCHVLRRSFPAKDTTAFPRFGLGVEIGIWRAFITCRRYVRSSGQYGMNPFTSQ</sequence>
<feature type="compositionally biased region" description="Basic and acidic residues" evidence="1">
    <location>
        <begin position="1"/>
        <end position="17"/>
    </location>
</feature>
<protein>
    <submittedName>
        <fullName evidence="2">Uncharacterized protein</fullName>
    </submittedName>
</protein>
<evidence type="ECO:0000256" key="1">
    <source>
        <dbReference type="SAM" id="MobiDB-lite"/>
    </source>
</evidence>
<dbReference type="GeneID" id="73351455"/>
<organism evidence="2 3">
    <name type="scientific">Colletotrichum lupini</name>
    <dbReference type="NCBI Taxonomy" id="145971"/>
    <lineage>
        <taxon>Eukaryota</taxon>
        <taxon>Fungi</taxon>
        <taxon>Dikarya</taxon>
        <taxon>Ascomycota</taxon>
        <taxon>Pezizomycotina</taxon>
        <taxon>Sordariomycetes</taxon>
        <taxon>Hypocreomycetidae</taxon>
        <taxon>Glomerellales</taxon>
        <taxon>Glomerellaceae</taxon>
        <taxon>Colletotrichum</taxon>
        <taxon>Colletotrichum acutatum species complex</taxon>
    </lineage>
</organism>
<feature type="region of interest" description="Disordered" evidence="1">
    <location>
        <begin position="1"/>
        <end position="22"/>
    </location>
</feature>
<dbReference type="KEGG" id="clup:CLUP02_17537"/>
<accession>A0A9Q8WAG6</accession>
<reference evidence="2" key="1">
    <citation type="journal article" date="2021" name="Mol. Plant Microbe Interact.">
        <title>Complete Genome Sequence of the Plant-Pathogenic Fungus Colletotrichum lupini.</title>
        <authorList>
            <person name="Baroncelli R."/>
            <person name="Pensec F."/>
            <person name="Da Lio D."/>
            <person name="Boufleur T."/>
            <person name="Vicente I."/>
            <person name="Sarrocco S."/>
            <person name="Picot A."/>
            <person name="Baraldi E."/>
            <person name="Sukno S."/>
            <person name="Thon M."/>
            <person name="Le Floch G."/>
        </authorList>
    </citation>
    <scope>NUCLEOTIDE SEQUENCE</scope>
    <source>
        <strain evidence="2">IMI 504893</strain>
    </source>
</reference>